<evidence type="ECO:0000256" key="7">
    <source>
        <dbReference type="ARBA" id="ARBA00022759"/>
    </source>
</evidence>
<keyword evidence="9" id="KW-0460">Magnesium</keyword>
<dbReference type="RefSeq" id="YP_010797894.1">
    <property type="nucleotide sequence ID" value="NC_076247.1"/>
</dbReference>
<dbReference type="GO" id="GO:0004519">
    <property type="term" value="F:endonuclease activity"/>
    <property type="evidence" value="ECO:0007669"/>
    <property type="project" value="UniProtKB-KW"/>
</dbReference>
<dbReference type="CDD" id="cd01647">
    <property type="entry name" value="RT_LTR"/>
    <property type="match status" value="1"/>
</dbReference>
<dbReference type="Gene3D" id="3.10.10.10">
    <property type="entry name" value="HIV Type 1 Reverse Transcriptase, subunit A, domain 1"/>
    <property type="match status" value="1"/>
</dbReference>
<evidence type="ECO:0000256" key="4">
    <source>
        <dbReference type="ARBA" id="ARBA00022695"/>
    </source>
</evidence>
<dbReference type="Gene3D" id="3.30.70.270">
    <property type="match status" value="1"/>
</dbReference>
<dbReference type="InterPro" id="IPR036875">
    <property type="entry name" value="Znf_CCHC_sf"/>
</dbReference>
<dbReference type="Gene3D" id="2.40.70.10">
    <property type="entry name" value="Acid Proteases"/>
    <property type="match status" value="1"/>
</dbReference>
<evidence type="ECO:0000313" key="16">
    <source>
        <dbReference type="Proteomes" id="UP000682018"/>
    </source>
</evidence>
<evidence type="ECO:0000256" key="9">
    <source>
        <dbReference type="ARBA" id="ARBA00022842"/>
    </source>
</evidence>
<keyword evidence="11" id="KW-0862">Zinc</keyword>
<name>A0A411HE65_9VIRU</name>
<evidence type="ECO:0000313" key="15">
    <source>
        <dbReference type="EMBL" id="QBB68760.1"/>
    </source>
</evidence>
<dbReference type="InterPro" id="IPR001878">
    <property type="entry name" value="Znf_CCHC"/>
</dbReference>
<evidence type="ECO:0000256" key="10">
    <source>
        <dbReference type="ARBA" id="ARBA00022918"/>
    </source>
</evidence>
<dbReference type="Pfam" id="PF17917">
    <property type="entry name" value="RT_RNaseH"/>
    <property type="match status" value="1"/>
</dbReference>
<dbReference type="SMR" id="A0A411HE65"/>
<feature type="region of interest" description="Disordered" evidence="12">
    <location>
        <begin position="623"/>
        <end position="681"/>
    </location>
</feature>
<feature type="region of interest" description="Disordered" evidence="12">
    <location>
        <begin position="1969"/>
        <end position="2002"/>
    </location>
</feature>
<dbReference type="InterPro" id="IPR043502">
    <property type="entry name" value="DNA/RNA_pol_sf"/>
</dbReference>
<evidence type="ECO:0000259" key="14">
    <source>
        <dbReference type="PROSITE" id="PS50878"/>
    </source>
</evidence>
<keyword evidence="8" id="KW-0378">Hydrolase</keyword>
<sequence>MSFGRAVFIKARGYAPEDTVRQVAVREKKGVTRWVTMKELKLGEYVIPKRVLPEGQDLVSWCCDQLDRKIASQARVLRAQQKRAWIEARMIGLKRRIRAQKATRWLRKSAKLAETRKKQTWSNHTDGRLLWPITEEGFAVVAPRLSGAGLREPKPIKTERRLKKKPRPTTKAQRTVSEQSIEEILASLPPIEEYAYPVIQTRPLPGASSSTNTEEKEKVPSYEDQIRSYRRWQKAKQVVKDRCLAPFKKEREVLLEPEQQVALSRTQRASMVPAEVLYTTAMSTPDHKVYQHYSEQRILCVDGDQSEISMINPESLQRLKNTGYQHIHLGLIMVRLHTIHRRDAGVSALVILRDNRWPDDRAIIGAMEMDLSSGTQLVYLAPDFMLSLEDFANHIQIAIQVKGYDGYRGESNLILTRQLVGRLTNTGFAGFKYTIDDVVAYLASKGVQALPGQKYSADTVLGGRWKIKPPSAASAKVPRTLRSHTDSDGGIVLRFSEHQVRQTPAPRVNLDDEETAAEEEIALVVIPAVPGIEDEDREAFISYLRRIGITELAAPVVRRRIRADPVEPDLHCPEVLSPDENTPTATVQVFATTSEFAEAGGGAQPNFQPNFPNPNQVEWAEDMAGLGPTGWGDASTPDNPLDHPVGYPEKDSTEDDEEAPDPYNWATSDEWADEESSPETAAVVQGFPHLEALLSEFGPAQQEIAGAMNPYRPPTDQQMGPTMYPPATEAVPINTVPPRYEGQHRYGPQSGAIWLPPAQIQTGVMLVLPQNPLLYSDTISRWESITLNLVREKTWADNASKVNFIENLLGEDEKKIWIQWRMSYPTEHEQLVTAADDPQNVTSMIRQMLLLEEPFQGSTDEQNRAYYDLDRLQCNNIKEVVPFCAEYKRLAAKSGRMFLTGELSDKFFRKLPSLYGPDIEAAFKAKNPGNVVGVIPRIYFTLLYLQELCKRNAMQRGVKDMTFCSQIQLPDYYQGPRRKYGLRKSRTYKGKPHDSHVRVFKRKKGDQQSKCKCYICGMEGHFARECRRKNGNIQRAMIMDNLNLPEEWDVLSVGFDENDSDAICSVSEGEDLNGFVSMAAQEEPWLELGLTAIEDHGWRRRITLPDAMEKCDHNWAYNQPSPGGRERCNYCSMRTFQKMRVQCTLCDLLACPLCAGHYLKLKVRSEEPEPKVVTQTNAVQGSNEALIRELLAHNLRLLTEQEGLKAEIRRLAQDLKFAEAALKVCSSSRSANLEGSVEDASEEESADEVVGVVTHEKGYATTPSITSLYYLSITFNCDGSPPFTVAAILDTGASSCCVNIDAVPKAAITEVSSPLVFKGLNSSTECKHKLRKGFMEIDGNKFAIPVVYAFPMQLSQGRPIHMLLGCNFLRTMNGGLRIEKNVISFYKQVISITAQPAIEEEAAIPELGLSEEEFIGINEPVVRSTKMVPNNFSCKYGDILKRLQKQGIIGTNPLQHWQRNGIKCRLEIINPDITIQDKPLKHVTPLMKDQFKRHTEELLKLKVIRPSTSRHRTMAIMVNSGTTVDPATGEEKKGKERMVFNYKTLNDNTFKDQYSLPGINTIIQKVCNASVFSKFDLKSGFHQIMMDEESIPWTAFLTPDGLYEWLVMPFGLKNAPAVFQRKMDNCFRDLSGFVAVYIDDILVFSNTEDDHAQHLKSMLQVCEREGLILSPTKMKIAAQEIDFLGITLGKQQLKLQPHIITKIAEFNEDLLKEKKGLRSWLGVLNYARLFIPRLGTLLGPLYQKTSPHGDKRMKASDWALVRQIKELVRQLPPMDVPPQHSYIVLETDGCMEGWGGVCKWKLSKSDPRSTEKVCAYASGRFPTVKSVIDAEIQACIETLQSLKIYYLDKKEITLRTDCQAIISFYNKSSQHKPSRVRWLTFTDFITGTGVQIYFEHIDGRLNILADALSRLILCLTEKSCQEQVHHLAHRLPPVMKELAQGEESSSSQQQTLARVIHSVCGLSAQSAHVAAPQAQETSGPLKIWTPQQPGSSQPRRSRPNKD</sequence>
<feature type="domain" description="Reverse transcriptase" evidence="14">
    <location>
        <begin position="1497"/>
        <end position="1688"/>
    </location>
</feature>
<dbReference type="InterPro" id="IPR041373">
    <property type="entry name" value="RT_RNaseH"/>
</dbReference>
<evidence type="ECO:0000256" key="3">
    <source>
        <dbReference type="ARBA" id="ARBA00022679"/>
    </source>
</evidence>
<dbReference type="Pfam" id="PF01107">
    <property type="entry name" value="MP"/>
    <property type="match status" value="1"/>
</dbReference>
<dbReference type="Gene3D" id="3.30.420.10">
    <property type="entry name" value="Ribonuclease H-like superfamily/Ribonuclease H"/>
    <property type="match status" value="1"/>
</dbReference>
<dbReference type="PROSITE" id="PS50878">
    <property type="entry name" value="RT_POL"/>
    <property type="match status" value="1"/>
</dbReference>
<dbReference type="GO" id="GO:0003964">
    <property type="term" value="F:RNA-directed DNA polymerase activity"/>
    <property type="evidence" value="ECO:0007669"/>
    <property type="project" value="UniProtKB-KW"/>
</dbReference>
<feature type="region of interest" description="Disordered" evidence="12">
    <location>
        <begin position="149"/>
        <end position="178"/>
    </location>
</feature>
<evidence type="ECO:0000256" key="2">
    <source>
        <dbReference type="ARBA" id="ARBA00022670"/>
    </source>
</evidence>
<dbReference type="EC" id="2.7.7.49" evidence="1"/>
<dbReference type="SMART" id="SM00343">
    <property type="entry name" value="ZnF_C2HC"/>
    <property type="match status" value="1"/>
</dbReference>
<dbReference type="PROSITE" id="PS50158">
    <property type="entry name" value="ZF_CCHC"/>
    <property type="match status" value="1"/>
</dbReference>
<dbReference type="InterPro" id="IPR051320">
    <property type="entry name" value="Viral_Replic_Matur_Polypro"/>
</dbReference>
<dbReference type="InterPro" id="IPR036397">
    <property type="entry name" value="RNaseH_sf"/>
</dbReference>
<keyword evidence="16" id="KW-1185">Reference proteome</keyword>
<evidence type="ECO:0000256" key="6">
    <source>
        <dbReference type="ARBA" id="ARBA00022750"/>
    </source>
</evidence>
<dbReference type="SUPFAM" id="SSF56672">
    <property type="entry name" value="DNA/RNA polymerases"/>
    <property type="match status" value="1"/>
</dbReference>
<dbReference type="FunFam" id="3.10.10.10:FF:000007">
    <property type="entry name" value="Retrovirus-related Pol polyprotein from transposon 17.6-like Protein"/>
    <property type="match status" value="1"/>
</dbReference>
<proteinExistence type="predicted"/>
<dbReference type="InterPro" id="IPR021109">
    <property type="entry name" value="Peptidase_aspartic_dom_sf"/>
</dbReference>
<dbReference type="Proteomes" id="UP000682018">
    <property type="component" value="Segment"/>
</dbReference>
<keyword evidence="10" id="KW-0695">RNA-directed DNA polymerase</keyword>
<keyword evidence="11" id="KW-0479">Metal-binding</keyword>
<dbReference type="InterPro" id="IPR018061">
    <property type="entry name" value="Retropepsins"/>
</dbReference>
<evidence type="ECO:0000256" key="1">
    <source>
        <dbReference type="ARBA" id="ARBA00012493"/>
    </source>
</evidence>
<feature type="domain" description="CCHC-type" evidence="13">
    <location>
        <begin position="1012"/>
        <end position="1028"/>
    </location>
</feature>
<evidence type="ECO:0000256" key="8">
    <source>
        <dbReference type="ARBA" id="ARBA00022801"/>
    </source>
</evidence>
<dbReference type="InterPro" id="IPR000477">
    <property type="entry name" value="RT_dom"/>
</dbReference>
<dbReference type="Pfam" id="PF00077">
    <property type="entry name" value="RVP"/>
    <property type="match status" value="1"/>
</dbReference>
<keyword evidence="5" id="KW-0540">Nuclease</keyword>
<keyword evidence="2" id="KW-0645">Protease</keyword>
<dbReference type="KEGG" id="vg:80535887"/>
<dbReference type="SUPFAM" id="SSF57756">
    <property type="entry name" value="Retrovirus zinc finger-like domains"/>
    <property type="match status" value="1"/>
</dbReference>
<keyword evidence="11" id="KW-0863">Zinc-finger</keyword>
<reference evidence="15 16" key="1">
    <citation type="submission" date="2018-05" db="EMBL/GenBank/DDBJ databases">
        <title>Characterizaton and detection of a new badnavirus in Epiphyllum spp.</title>
        <authorList>
            <person name="Lan P."/>
            <person name="Tian T."/>
            <person name="Li F."/>
            <person name="Li R."/>
        </authorList>
    </citation>
    <scope>NUCLEOTIDE SEQUENCE [LARGE SCALE GENOMIC DNA]</scope>
    <source>
        <strain evidence="15">CA</strain>
    </source>
</reference>
<feature type="compositionally biased region" description="Polar residues" evidence="12">
    <location>
        <begin position="1985"/>
        <end position="1994"/>
    </location>
</feature>
<dbReference type="GO" id="GO:0004190">
    <property type="term" value="F:aspartic-type endopeptidase activity"/>
    <property type="evidence" value="ECO:0007669"/>
    <property type="project" value="UniProtKB-KW"/>
</dbReference>
<dbReference type="PANTHER" id="PTHR33064:SF37">
    <property type="entry name" value="RIBONUCLEASE H"/>
    <property type="match status" value="1"/>
</dbReference>
<accession>A0A411HE65</accession>
<dbReference type="Pfam" id="PF22909">
    <property type="entry name" value="Caulimovir_coat_dom"/>
    <property type="match status" value="1"/>
</dbReference>
<keyword evidence="7" id="KW-0255">Endonuclease</keyword>
<dbReference type="InterPro" id="IPR028919">
    <property type="entry name" value="Viral_movement"/>
</dbReference>
<dbReference type="GO" id="GO:0008270">
    <property type="term" value="F:zinc ion binding"/>
    <property type="evidence" value="ECO:0007669"/>
    <property type="project" value="UniProtKB-KW"/>
</dbReference>
<evidence type="ECO:0000259" key="13">
    <source>
        <dbReference type="PROSITE" id="PS50158"/>
    </source>
</evidence>
<evidence type="ECO:0000256" key="5">
    <source>
        <dbReference type="ARBA" id="ARBA00022722"/>
    </source>
</evidence>
<dbReference type="GO" id="GO:0006508">
    <property type="term" value="P:proteolysis"/>
    <property type="evidence" value="ECO:0007669"/>
    <property type="project" value="UniProtKB-KW"/>
</dbReference>
<evidence type="ECO:0000256" key="11">
    <source>
        <dbReference type="PROSITE-ProRule" id="PRU00047"/>
    </source>
</evidence>
<dbReference type="PANTHER" id="PTHR33064">
    <property type="entry name" value="POL PROTEIN"/>
    <property type="match status" value="1"/>
</dbReference>
<dbReference type="Pfam" id="PF00078">
    <property type="entry name" value="RVT_1"/>
    <property type="match status" value="1"/>
</dbReference>
<protein>
    <recommendedName>
        <fullName evidence="1">RNA-directed DNA polymerase</fullName>
        <ecNumber evidence="1">2.7.7.49</ecNumber>
    </recommendedName>
</protein>
<keyword evidence="3" id="KW-0808">Transferase</keyword>
<organism evidence="15 16">
    <name type="scientific">Epiphyllum badnavirus 1</name>
    <dbReference type="NCBI Taxonomy" id="2518008"/>
    <lineage>
        <taxon>Viruses</taxon>
        <taxon>Riboviria</taxon>
        <taxon>Pararnavirae</taxon>
        <taxon>Artverviricota</taxon>
        <taxon>Revtraviricetes</taxon>
        <taxon>Ortervirales</taxon>
        <taxon>Caulimoviridae</taxon>
        <taxon>Badnavirus</taxon>
        <taxon>Badnavirus maculaepiphylli</taxon>
    </lineage>
</organism>
<evidence type="ECO:0000256" key="12">
    <source>
        <dbReference type="SAM" id="MobiDB-lite"/>
    </source>
</evidence>
<dbReference type="GO" id="GO:0003676">
    <property type="term" value="F:nucleic acid binding"/>
    <property type="evidence" value="ECO:0007669"/>
    <property type="project" value="InterPro"/>
</dbReference>
<dbReference type="Gene3D" id="4.10.60.10">
    <property type="entry name" value="Zinc finger, CCHC-type"/>
    <property type="match status" value="1"/>
</dbReference>
<dbReference type="InterPro" id="IPR043128">
    <property type="entry name" value="Rev_trsase/Diguanyl_cyclase"/>
</dbReference>
<keyword evidence="4" id="KW-0548">Nucleotidyltransferase</keyword>
<keyword evidence="6" id="KW-0064">Aspartyl protease</keyword>
<dbReference type="EMBL" id="MH396440">
    <property type="protein sequence ID" value="QBB68760.1"/>
    <property type="molecule type" value="Genomic_DNA"/>
</dbReference>
<dbReference type="GeneID" id="80535887"/>